<dbReference type="RefSeq" id="XP_022586225.1">
    <property type="nucleotide sequence ID" value="XM_022724490.1"/>
</dbReference>
<name>A0A1L9SWZ4_9EURO</name>
<evidence type="ECO:0000259" key="7">
    <source>
        <dbReference type="Pfam" id="PF01494"/>
    </source>
</evidence>
<accession>A0A1L9SWZ4</accession>
<dbReference type="InterPro" id="IPR050493">
    <property type="entry name" value="FAD-dep_Monooxygenase_BioMet"/>
</dbReference>
<dbReference type="InterPro" id="IPR002938">
    <property type="entry name" value="FAD-bd"/>
</dbReference>
<evidence type="ECO:0000256" key="4">
    <source>
        <dbReference type="ARBA" id="ARBA00023002"/>
    </source>
</evidence>
<gene>
    <name evidence="8" type="ORF">ASPZODRAFT_138785</name>
</gene>
<evidence type="ECO:0000313" key="8">
    <source>
        <dbReference type="EMBL" id="OJJ51715.1"/>
    </source>
</evidence>
<feature type="domain" description="FAD-binding" evidence="7">
    <location>
        <begin position="6"/>
        <end position="362"/>
    </location>
</feature>
<comment type="similarity">
    <text evidence="1">Belongs to the paxM FAD-dependent monooxygenase family.</text>
</comment>
<dbReference type="PRINTS" id="PR00420">
    <property type="entry name" value="RNGMNOXGNASE"/>
</dbReference>
<dbReference type="GO" id="GO:0071949">
    <property type="term" value="F:FAD binding"/>
    <property type="evidence" value="ECO:0007669"/>
    <property type="project" value="InterPro"/>
</dbReference>
<dbReference type="VEuPathDB" id="FungiDB:ASPZODRAFT_138785"/>
<evidence type="ECO:0000256" key="5">
    <source>
        <dbReference type="ARBA" id="ARBA00023033"/>
    </source>
</evidence>
<dbReference type="PANTHER" id="PTHR13789">
    <property type="entry name" value="MONOOXYGENASE"/>
    <property type="match status" value="1"/>
</dbReference>
<sequence length="409" mass="46027">MSSDEIAIIGAGLCGLALALSLHQKSIPCTIYEARPASLNIGGAIMLSPNALRILDTLGVYSRIADKGYHFDLLYFRSPDDKPLDTYEFGNKERYGYHGLRIYRHVLIDELLAMCAERQIPIHYNRKFIRVVRETASEVTWEFDDGSEQTGRLLVGADGIHSRVRRYLYPDLEPTFTNAIGVTAAVPMSHLTVPDGYKMPVTIINPTHGAFVIAPQQPDASEVLIGRQKRLVDQASRAEWANLMNNKDWCIEFLRDGAADFPPIVQTAVADIPRDHINLWPFYVVPALPHWMSVEHHCRVVVLGDAAHAIPPTAGQGINQGFEDVYTFAAVLDRTARSDKKALPRTLLLWQSARQARIDRVLDLNRQIDARRLPESEGGDPAADQAPFDQQWLFEPDFDQMVDEWFTQL</sequence>
<protein>
    <recommendedName>
        <fullName evidence="7">FAD-binding domain-containing protein</fullName>
    </recommendedName>
</protein>
<dbReference type="GeneID" id="34610955"/>
<dbReference type="SUPFAM" id="SSF51905">
    <property type="entry name" value="FAD/NAD(P)-binding domain"/>
    <property type="match status" value="1"/>
</dbReference>
<dbReference type="Proteomes" id="UP000184188">
    <property type="component" value="Unassembled WGS sequence"/>
</dbReference>
<dbReference type="Pfam" id="PF01494">
    <property type="entry name" value="FAD_binding_3"/>
    <property type="match status" value="1"/>
</dbReference>
<proteinExistence type="inferred from homology"/>
<dbReference type="FunFam" id="3.50.50.60:FF:000156">
    <property type="entry name" value="Salicylate hydroxylase, putative"/>
    <property type="match status" value="1"/>
</dbReference>
<dbReference type="AlphaFoldDB" id="A0A1L9SWZ4"/>
<reference evidence="9" key="1">
    <citation type="journal article" date="2017" name="Genome Biol.">
        <title>Comparative genomics reveals high biological diversity and specific adaptations in the industrially and medically important fungal genus Aspergillus.</title>
        <authorList>
            <person name="de Vries R.P."/>
            <person name="Riley R."/>
            <person name="Wiebenga A."/>
            <person name="Aguilar-Osorio G."/>
            <person name="Amillis S."/>
            <person name="Uchima C.A."/>
            <person name="Anderluh G."/>
            <person name="Asadollahi M."/>
            <person name="Askin M."/>
            <person name="Barry K."/>
            <person name="Battaglia E."/>
            <person name="Bayram O."/>
            <person name="Benocci T."/>
            <person name="Braus-Stromeyer S.A."/>
            <person name="Caldana C."/>
            <person name="Canovas D."/>
            <person name="Cerqueira G.C."/>
            <person name="Chen F."/>
            <person name="Chen W."/>
            <person name="Choi C."/>
            <person name="Clum A."/>
            <person name="Dos Santos R.A."/>
            <person name="Damasio A.R."/>
            <person name="Diallinas G."/>
            <person name="Emri T."/>
            <person name="Fekete E."/>
            <person name="Flipphi M."/>
            <person name="Freyberg S."/>
            <person name="Gallo A."/>
            <person name="Gournas C."/>
            <person name="Habgood R."/>
            <person name="Hainaut M."/>
            <person name="Harispe M.L."/>
            <person name="Henrissat B."/>
            <person name="Hilden K.S."/>
            <person name="Hope R."/>
            <person name="Hossain A."/>
            <person name="Karabika E."/>
            <person name="Karaffa L."/>
            <person name="Karanyi Z."/>
            <person name="Krasevec N."/>
            <person name="Kuo A."/>
            <person name="Kusch H."/>
            <person name="LaButti K."/>
            <person name="Lagendijk E.L."/>
            <person name="Lapidus A."/>
            <person name="Levasseur A."/>
            <person name="Lindquist E."/>
            <person name="Lipzen A."/>
            <person name="Logrieco A.F."/>
            <person name="MacCabe A."/>
            <person name="Maekelae M.R."/>
            <person name="Malavazi I."/>
            <person name="Melin P."/>
            <person name="Meyer V."/>
            <person name="Mielnichuk N."/>
            <person name="Miskei M."/>
            <person name="Molnar A.P."/>
            <person name="Mule G."/>
            <person name="Ngan C.Y."/>
            <person name="Orejas M."/>
            <person name="Orosz E."/>
            <person name="Ouedraogo J.P."/>
            <person name="Overkamp K.M."/>
            <person name="Park H.-S."/>
            <person name="Perrone G."/>
            <person name="Piumi F."/>
            <person name="Punt P.J."/>
            <person name="Ram A.F."/>
            <person name="Ramon A."/>
            <person name="Rauscher S."/>
            <person name="Record E."/>
            <person name="Riano-Pachon D.M."/>
            <person name="Robert V."/>
            <person name="Roehrig J."/>
            <person name="Ruller R."/>
            <person name="Salamov A."/>
            <person name="Salih N.S."/>
            <person name="Samson R.A."/>
            <person name="Sandor E."/>
            <person name="Sanguinetti M."/>
            <person name="Schuetze T."/>
            <person name="Sepcic K."/>
            <person name="Shelest E."/>
            <person name="Sherlock G."/>
            <person name="Sophianopoulou V."/>
            <person name="Squina F.M."/>
            <person name="Sun H."/>
            <person name="Susca A."/>
            <person name="Todd R.B."/>
            <person name="Tsang A."/>
            <person name="Unkles S.E."/>
            <person name="van de Wiele N."/>
            <person name="van Rossen-Uffink D."/>
            <person name="Oliveira J.V."/>
            <person name="Vesth T.C."/>
            <person name="Visser J."/>
            <person name="Yu J.-H."/>
            <person name="Zhou M."/>
            <person name="Andersen M.R."/>
            <person name="Archer D.B."/>
            <person name="Baker S.E."/>
            <person name="Benoit I."/>
            <person name="Brakhage A.A."/>
            <person name="Braus G.H."/>
            <person name="Fischer R."/>
            <person name="Frisvad J.C."/>
            <person name="Goldman G.H."/>
            <person name="Houbraken J."/>
            <person name="Oakley B."/>
            <person name="Pocsi I."/>
            <person name="Scazzocchio C."/>
            <person name="Seiboth B."/>
            <person name="vanKuyk P.A."/>
            <person name="Wortman J."/>
            <person name="Dyer P.S."/>
            <person name="Grigoriev I.V."/>
        </authorList>
    </citation>
    <scope>NUCLEOTIDE SEQUENCE [LARGE SCALE GENOMIC DNA]</scope>
    <source>
        <strain evidence="9">CBS 506.65</strain>
    </source>
</reference>
<keyword evidence="2" id="KW-0285">Flavoprotein</keyword>
<evidence type="ECO:0000256" key="3">
    <source>
        <dbReference type="ARBA" id="ARBA00022827"/>
    </source>
</evidence>
<keyword evidence="4" id="KW-0560">Oxidoreductase</keyword>
<keyword evidence="5" id="KW-0503">Monooxygenase</keyword>
<dbReference type="STRING" id="1073090.A0A1L9SWZ4"/>
<keyword evidence="6" id="KW-0732">Signal</keyword>
<keyword evidence="3" id="KW-0274">FAD</keyword>
<feature type="signal peptide" evidence="6">
    <location>
        <begin position="1"/>
        <end position="19"/>
    </location>
</feature>
<dbReference type="InterPro" id="IPR036188">
    <property type="entry name" value="FAD/NAD-bd_sf"/>
</dbReference>
<dbReference type="OrthoDB" id="16820at2759"/>
<dbReference type="EMBL" id="KV878336">
    <property type="protein sequence ID" value="OJJ51715.1"/>
    <property type="molecule type" value="Genomic_DNA"/>
</dbReference>
<keyword evidence="9" id="KW-1185">Reference proteome</keyword>
<feature type="chain" id="PRO_5012386109" description="FAD-binding domain-containing protein" evidence="6">
    <location>
        <begin position="20"/>
        <end position="409"/>
    </location>
</feature>
<evidence type="ECO:0000256" key="6">
    <source>
        <dbReference type="SAM" id="SignalP"/>
    </source>
</evidence>
<dbReference type="PANTHER" id="PTHR13789:SF316">
    <property type="entry name" value="FAD-BINDING DOMAIN-CONTAINING PROTEIN"/>
    <property type="match status" value="1"/>
</dbReference>
<evidence type="ECO:0000313" key="9">
    <source>
        <dbReference type="Proteomes" id="UP000184188"/>
    </source>
</evidence>
<evidence type="ECO:0000256" key="1">
    <source>
        <dbReference type="ARBA" id="ARBA00007992"/>
    </source>
</evidence>
<evidence type="ECO:0000256" key="2">
    <source>
        <dbReference type="ARBA" id="ARBA00022630"/>
    </source>
</evidence>
<dbReference type="Gene3D" id="3.50.50.60">
    <property type="entry name" value="FAD/NAD(P)-binding domain"/>
    <property type="match status" value="1"/>
</dbReference>
<dbReference type="GO" id="GO:0004497">
    <property type="term" value="F:monooxygenase activity"/>
    <property type="evidence" value="ECO:0007669"/>
    <property type="project" value="UniProtKB-KW"/>
</dbReference>
<organism evidence="8 9">
    <name type="scientific">Penicilliopsis zonata CBS 506.65</name>
    <dbReference type="NCBI Taxonomy" id="1073090"/>
    <lineage>
        <taxon>Eukaryota</taxon>
        <taxon>Fungi</taxon>
        <taxon>Dikarya</taxon>
        <taxon>Ascomycota</taxon>
        <taxon>Pezizomycotina</taxon>
        <taxon>Eurotiomycetes</taxon>
        <taxon>Eurotiomycetidae</taxon>
        <taxon>Eurotiales</taxon>
        <taxon>Aspergillaceae</taxon>
        <taxon>Penicilliopsis</taxon>
    </lineage>
</organism>